<dbReference type="GeneID" id="76462500"/>
<evidence type="ECO:0000313" key="2">
    <source>
        <dbReference type="Proteomes" id="UP000000374"/>
    </source>
</evidence>
<gene>
    <name evidence="1" type="ordered locus">Veis_4164</name>
</gene>
<keyword evidence="2" id="KW-1185">Reference proteome</keyword>
<name>A1WQG2_VEREI</name>
<dbReference type="HOGENOM" id="CLU_1895309_0_0_4"/>
<evidence type="ECO:0000313" key="1">
    <source>
        <dbReference type="EMBL" id="ABM59869.1"/>
    </source>
</evidence>
<proteinExistence type="predicted"/>
<dbReference type="AlphaFoldDB" id="A1WQG2"/>
<reference evidence="2" key="1">
    <citation type="submission" date="2006-12" db="EMBL/GenBank/DDBJ databases">
        <title>Complete sequence of chromosome 1 of Verminephrobacter eiseniae EF01-2.</title>
        <authorList>
            <person name="Copeland A."/>
            <person name="Lucas S."/>
            <person name="Lapidus A."/>
            <person name="Barry K."/>
            <person name="Detter J.C."/>
            <person name="Glavina del Rio T."/>
            <person name="Dalin E."/>
            <person name="Tice H."/>
            <person name="Pitluck S."/>
            <person name="Chertkov O."/>
            <person name="Brettin T."/>
            <person name="Bruce D."/>
            <person name="Han C."/>
            <person name="Tapia R."/>
            <person name="Gilna P."/>
            <person name="Schmutz J."/>
            <person name="Larimer F."/>
            <person name="Land M."/>
            <person name="Hauser L."/>
            <person name="Kyrpides N."/>
            <person name="Kim E."/>
            <person name="Stahl D."/>
            <person name="Richardson P."/>
        </authorList>
    </citation>
    <scope>NUCLEOTIDE SEQUENCE [LARGE SCALE GENOMIC DNA]</scope>
    <source>
        <strain evidence="2">EF01-2</strain>
    </source>
</reference>
<dbReference type="Proteomes" id="UP000000374">
    <property type="component" value="Chromosome"/>
</dbReference>
<dbReference type="KEGG" id="vei:Veis_4164"/>
<dbReference type="EMBL" id="CP000542">
    <property type="protein sequence ID" value="ABM59869.1"/>
    <property type="molecule type" value="Genomic_DNA"/>
</dbReference>
<dbReference type="RefSeq" id="WP_011811856.1">
    <property type="nucleotide sequence ID" value="NC_008786.1"/>
</dbReference>
<sequence>MNETSPRSRYWLSPGIDVPAEEEVSVLSASPCALRGFYYDRNAGEAVFVPPADFMAESPLWRIDVLDDITADVQRTRTHALVAYFRECGMKRPSVPLSRHFEAFRAVCERAGIDVPDELEALLVLDHQFRCRRL</sequence>
<organism evidence="1 2">
    <name type="scientific">Verminephrobacter eiseniae (strain EF01-2)</name>
    <dbReference type="NCBI Taxonomy" id="391735"/>
    <lineage>
        <taxon>Bacteria</taxon>
        <taxon>Pseudomonadati</taxon>
        <taxon>Pseudomonadota</taxon>
        <taxon>Betaproteobacteria</taxon>
        <taxon>Burkholderiales</taxon>
        <taxon>Comamonadaceae</taxon>
        <taxon>Verminephrobacter</taxon>
    </lineage>
</organism>
<protein>
    <submittedName>
        <fullName evidence="1">Uncharacterized protein</fullName>
    </submittedName>
</protein>
<accession>A1WQG2</accession>